<accession>A0A2P7YE57</accession>
<dbReference type="OrthoDB" id="5343383at2759"/>
<dbReference type="EMBL" id="NHZQ01000447">
    <property type="protein sequence ID" value="PSK34251.1"/>
    <property type="molecule type" value="Genomic_DNA"/>
</dbReference>
<dbReference type="Proteomes" id="UP000243723">
    <property type="component" value="Unassembled WGS sequence"/>
</dbReference>
<evidence type="ECO:0000313" key="1">
    <source>
        <dbReference type="EMBL" id="PSK34251.1"/>
    </source>
</evidence>
<comment type="caution">
    <text evidence="1">The sequence shown here is derived from an EMBL/GenBank/DDBJ whole genome shotgun (WGS) entry which is preliminary data.</text>
</comment>
<dbReference type="AlphaFoldDB" id="A0A2P7YE57"/>
<gene>
    <name evidence="1" type="ORF">B9Z65_8577</name>
</gene>
<proteinExistence type="predicted"/>
<sequence length="368" mass="42189">MPHFDRDKVVGLITAHYELLCSMAYVGRSEILYPPLGGWTEHDLDVGLLCRTGRSESVIDLLRHLPYIRSEGYGEDFFIGPLDTPFNYLRNGRLKHILDMPREELGQKTLGELRLMAFDEYAPPRLVTIATGPIGGGGSWWVLDTEESNIYLCNFWYDNDDVGDEKWKANNPESVEATFNAMREKLISLRWVPLPRTDHEEAAIWRAKASPKESPRANVWNGVQETARYEYFLQIDEEALNGINQIDVDDLPVTRQAHIKLIRADWQPTGKHGEAEENEKPYDEIDGSREDDVGWVKVHPSWIGYSAYLEMSGDLNVWPTIYSVPQTWCYGHDKNSNLPPELAVTLSAYEALRRAFSIREPNWLSHSH</sequence>
<protein>
    <submittedName>
        <fullName evidence="1">Uncharacterized protein</fullName>
    </submittedName>
</protein>
<keyword evidence="2" id="KW-1185">Reference proteome</keyword>
<reference evidence="1 2" key="1">
    <citation type="submission" date="2017-05" db="EMBL/GenBank/DDBJ databases">
        <title>Draft genome sequence of Elsinoe australis.</title>
        <authorList>
            <person name="Cheng Q."/>
        </authorList>
    </citation>
    <scope>NUCLEOTIDE SEQUENCE [LARGE SCALE GENOMIC DNA]</scope>
    <source>
        <strain evidence="1 2">NL1</strain>
    </source>
</reference>
<evidence type="ECO:0000313" key="2">
    <source>
        <dbReference type="Proteomes" id="UP000243723"/>
    </source>
</evidence>
<organism evidence="1 2">
    <name type="scientific">Elsinoe australis</name>
    <dbReference type="NCBI Taxonomy" id="40998"/>
    <lineage>
        <taxon>Eukaryota</taxon>
        <taxon>Fungi</taxon>
        <taxon>Dikarya</taxon>
        <taxon>Ascomycota</taxon>
        <taxon>Pezizomycotina</taxon>
        <taxon>Dothideomycetes</taxon>
        <taxon>Dothideomycetidae</taxon>
        <taxon>Myriangiales</taxon>
        <taxon>Elsinoaceae</taxon>
        <taxon>Elsinoe</taxon>
    </lineage>
</organism>
<dbReference type="STRING" id="40998.A0A2P7YE57"/>
<name>A0A2P7YE57_9PEZI</name>